<sequence length="494" mass="57123">MHMYALVDRLTSLPDELIIRILSLLPTKDAGVTSVLSRKLRRLFPWITSLNFDVSPISLCLKQPYAIESYPSFINFVDTVLQRYKSKYLTRFKLHVCKVVLFCCKNGYNQGCLPDLKFAHLNAWITYPLTLCGGLRELDLCILVREPGDAQLPPAIFTCETLEVLKLNVNLGLDQVSTMPSYRLPNLKLVILSVSLISNDGILPRLIASCPLLEDLTFDCFTYHVYNIVITSTSLRRLYVRMHRLGEIESDGRFFVQIHTPNLEYFKYRDDLAMCYSIPIMHSLVEASVAFYGCLENDNEITVEFAFEQMLGFIRSLSYVQHLSLFDTIMQLMKDIASEDETVIKDQLPVFPNLKHLVLGCGSCNHFWHNLLLPFLNSSPALETLVFAEGLIDNYDDKYCEFGRKQLELEREFFRTAREIPLCCRYHLKRIVIKRYYGEERERRLIQFFLRHALVLEELVIYPVSEVSFSDRMLVQNTLNNLPKASVTCLIQVL</sequence>
<dbReference type="RefSeq" id="XP_021844409.2">
    <property type="nucleotide sequence ID" value="XM_021988717.2"/>
</dbReference>
<dbReference type="GeneID" id="110784272"/>
<reference evidence="3 4" key="2">
    <citation type="submission" date="2025-05" db="UniProtKB">
        <authorList>
            <consortium name="RefSeq"/>
        </authorList>
    </citation>
    <scope>IDENTIFICATION</scope>
    <source>
        <tissue evidence="3 4">Leaf</tissue>
    </source>
</reference>
<keyword evidence="2" id="KW-1185">Reference proteome</keyword>
<evidence type="ECO:0000313" key="2">
    <source>
        <dbReference type="Proteomes" id="UP000813463"/>
    </source>
</evidence>
<dbReference type="InterPro" id="IPR050232">
    <property type="entry name" value="FBL13/AtMIF1-like"/>
</dbReference>
<dbReference type="Pfam" id="PF00646">
    <property type="entry name" value="F-box"/>
    <property type="match status" value="1"/>
</dbReference>
<dbReference type="Gene3D" id="3.80.10.10">
    <property type="entry name" value="Ribonuclease Inhibitor"/>
    <property type="match status" value="1"/>
</dbReference>
<proteinExistence type="predicted"/>
<dbReference type="InterPro" id="IPR001810">
    <property type="entry name" value="F-box_dom"/>
</dbReference>
<dbReference type="PANTHER" id="PTHR31900">
    <property type="entry name" value="F-BOX/RNI SUPERFAMILY PROTEIN-RELATED"/>
    <property type="match status" value="1"/>
</dbReference>
<dbReference type="SMART" id="SM00256">
    <property type="entry name" value="FBOX"/>
    <property type="match status" value="1"/>
</dbReference>
<dbReference type="AlphaFoldDB" id="A0A9R0I842"/>
<feature type="domain" description="F-box" evidence="1">
    <location>
        <begin position="7"/>
        <end position="43"/>
    </location>
</feature>
<dbReference type="Pfam" id="PF24758">
    <property type="entry name" value="LRR_At5g56370"/>
    <property type="match status" value="1"/>
</dbReference>
<evidence type="ECO:0000313" key="4">
    <source>
        <dbReference type="RefSeq" id="XP_056698707.1"/>
    </source>
</evidence>
<dbReference type="Proteomes" id="UP000813463">
    <property type="component" value="Chromosome 4"/>
</dbReference>
<evidence type="ECO:0000313" key="3">
    <source>
        <dbReference type="RefSeq" id="XP_021844409.2"/>
    </source>
</evidence>
<dbReference type="RefSeq" id="XP_056698707.1">
    <property type="nucleotide sequence ID" value="XM_056842729.1"/>
</dbReference>
<dbReference type="PANTHER" id="PTHR31900:SF27">
    <property type="entry name" value="FBD DOMAIN-CONTAINING PROTEIN"/>
    <property type="match status" value="1"/>
</dbReference>
<protein>
    <submittedName>
        <fullName evidence="3 4">F-box/LRR-repeat protein At4g14103</fullName>
    </submittedName>
</protein>
<evidence type="ECO:0000259" key="1">
    <source>
        <dbReference type="PROSITE" id="PS50181"/>
    </source>
</evidence>
<dbReference type="InterPro" id="IPR036047">
    <property type="entry name" value="F-box-like_dom_sf"/>
</dbReference>
<reference evidence="2" key="1">
    <citation type="journal article" date="2021" name="Nat. Commun.">
        <title>Genomic analyses provide insights into spinach domestication and the genetic basis of agronomic traits.</title>
        <authorList>
            <person name="Cai X."/>
            <person name="Sun X."/>
            <person name="Xu C."/>
            <person name="Sun H."/>
            <person name="Wang X."/>
            <person name="Ge C."/>
            <person name="Zhang Z."/>
            <person name="Wang Q."/>
            <person name="Fei Z."/>
            <person name="Jiao C."/>
            <person name="Wang Q."/>
        </authorList>
    </citation>
    <scope>NUCLEOTIDE SEQUENCE [LARGE SCALE GENOMIC DNA]</scope>
    <source>
        <strain evidence="2">cv. Varoflay</strain>
    </source>
</reference>
<dbReference type="InterPro" id="IPR006566">
    <property type="entry name" value="FBD"/>
</dbReference>
<dbReference type="InterPro" id="IPR032675">
    <property type="entry name" value="LRR_dom_sf"/>
</dbReference>
<dbReference type="InterPro" id="IPR055411">
    <property type="entry name" value="LRR_FXL15/At3g58940/PEG3-like"/>
</dbReference>
<dbReference type="Pfam" id="PF08387">
    <property type="entry name" value="FBD"/>
    <property type="match status" value="1"/>
</dbReference>
<dbReference type="PROSITE" id="PS50181">
    <property type="entry name" value="FBOX"/>
    <property type="match status" value="1"/>
</dbReference>
<name>A0A9R0I842_SPIOL</name>
<dbReference type="SMART" id="SM00579">
    <property type="entry name" value="FBD"/>
    <property type="match status" value="1"/>
</dbReference>
<accession>A0A9R0I842</accession>
<dbReference type="KEGG" id="soe:110784272"/>
<organism evidence="2 3">
    <name type="scientific">Spinacia oleracea</name>
    <name type="common">Spinach</name>
    <dbReference type="NCBI Taxonomy" id="3562"/>
    <lineage>
        <taxon>Eukaryota</taxon>
        <taxon>Viridiplantae</taxon>
        <taxon>Streptophyta</taxon>
        <taxon>Embryophyta</taxon>
        <taxon>Tracheophyta</taxon>
        <taxon>Spermatophyta</taxon>
        <taxon>Magnoliopsida</taxon>
        <taxon>eudicotyledons</taxon>
        <taxon>Gunneridae</taxon>
        <taxon>Pentapetalae</taxon>
        <taxon>Caryophyllales</taxon>
        <taxon>Chenopodiaceae</taxon>
        <taxon>Chenopodioideae</taxon>
        <taxon>Anserineae</taxon>
        <taxon>Spinacia</taxon>
    </lineage>
</organism>
<dbReference type="SUPFAM" id="SSF81383">
    <property type="entry name" value="F-box domain"/>
    <property type="match status" value="1"/>
</dbReference>
<dbReference type="SUPFAM" id="SSF52047">
    <property type="entry name" value="RNI-like"/>
    <property type="match status" value="1"/>
</dbReference>
<gene>
    <name evidence="3 4" type="primary">LOC110784272</name>
</gene>